<gene>
    <name evidence="1" type="ORF">E5331_01685</name>
</gene>
<sequence length="158" mass="17279">MNLKKLINGNSRFSEIVRFGIVGALATVLQYGFYIIFVHAVGVKAVPSSMISYALSFIVNFFLSSYFTFHSRPNAKKGVGFALSHLFNMGLQTGLVAIFQQIVGKTLALLPAMIICIPVNYLLVRFAFTSKFFGGTSRAATTPAKDPSLLTDEESLLK</sequence>
<accession>A0AC61RHS8</accession>
<evidence type="ECO:0000313" key="1">
    <source>
        <dbReference type="EMBL" id="TGY80463.1"/>
    </source>
</evidence>
<protein>
    <submittedName>
        <fullName evidence="1">GtrA family protein</fullName>
    </submittedName>
</protein>
<evidence type="ECO:0000313" key="2">
    <source>
        <dbReference type="Proteomes" id="UP000306319"/>
    </source>
</evidence>
<organism evidence="1 2">
    <name type="scientific">Lepagella muris</name>
    <dbReference type="NCBI Taxonomy" id="3032870"/>
    <lineage>
        <taxon>Bacteria</taxon>
        <taxon>Pseudomonadati</taxon>
        <taxon>Bacteroidota</taxon>
        <taxon>Bacteroidia</taxon>
        <taxon>Bacteroidales</taxon>
        <taxon>Muribaculaceae</taxon>
        <taxon>Lepagella</taxon>
    </lineage>
</organism>
<dbReference type="EMBL" id="SRYB01000002">
    <property type="protein sequence ID" value="TGY80463.1"/>
    <property type="molecule type" value="Genomic_DNA"/>
</dbReference>
<comment type="caution">
    <text evidence="1">The sequence shown here is derived from an EMBL/GenBank/DDBJ whole genome shotgun (WGS) entry which is preliminary data.</text>
</comment>
<proteinExistence type="predicted"/>
<name>A0AC61RHS8_9BACT</name>
<reference evidence="1" key="1">
    <citation type="submission" date="2019-04" db="EMBL/GenBank/DDBJ databases">
        <title>Microbes associate with the intestines of laboratory mice.</title>
        <authorList>
            <person name="Navarre W."/>
            <person name="Wong E."/>
            <person name="Huang K."/>
            <person name="Tropini C."/>
            <person name="Ng K."/>
            <person name="Yu B."/>
        </authorList>
    </citation>
    <scope>NUCLEOTIDE SEQUENCE</scope>
    <source>
        <strain evidence="1">NM04_E33</strain>
    </source>
</reference>
<dbReference type="Proteomes" id="UP000306319">
    <property type="component" value="Unassembled WGS sequence"/>
</dbReference>
<keyword evidence="2" id="KW-1185">Reference proteome</keyword>